<organism evidence="6 7">
    <name type="scientific">Trichoplax adhaerens</name>
    <name type="common">Trichoplax reptans</name>
    <dbReference type="NCBI Taxonomy" id="10228"/>
    <lineage>
        <taxon>Eukaryota</taxon>
        <taxon>Metazoa</taxon>
        <taxon>Placozoa</taxon>
        <taxon>Uniplacotomia</taxon>
        <taxon>Trichoplacea</taxon>
        <taxon>Trichoplacidae</taxon>
        <taxon>Trichoplax</taxon>
    </lineage>
</organism>
<dbReference type="PROSITE" id="PS50405">
    <property type="entry name" value="GST_CTER"/>
    <property type="match status" value="1"/>
</dbReference>
<dbReference type="CDD" id="cd03039">
    <property type="entry name" value="GST_N_Sigma_like"/>
    <property type="match status" value="1"/>
</dbReference>
<comment type="catalytic activity">
    <reaction evidence="3">
        <text>RX + glutathione = an S-substituted glutathione + a halide anion + H(+)</text>
        <dbReference type="Rhea" id="RHEA:16437"/>
        <dbReference type="ChEBI" id="CHEBI:15378"/>
        <dbReference type="ChEBI" id="CHEBI:16042"/>
        <dbReference type="ChEBI" id="CHEBI:17792"/>
        <dbReference type="ChEBI" id="CHEBI:57925"/>
        <dbReference type="ChEBI" id="CHEBI:90779"/>
        <dbReference type="EC" id="2.5.1.18"/>
    </reaction>
</comment>
<dbReference type="Gene3D" id="1.20.1050.130">
    <property type="match status" value="1"/>
</dbReference>
<dbReference type="Pfam" id="PF02798">
    <property type="entry name" value="GST_N"/>
    <property type="match status" value="1"/>
</dbReference>
<keyword evidence="7" id="KW-1185">Reference proteome</keyword>
<dbReference type="SFLD" id="SFLDG01205">
    <property type="entry name" value="AMPS.1"/>
    <property type="match status" value="1"/>
</dbReference>
<evidence type="ECO:0000256" key="3">
    <source>
        <dbReference type="ARBA" id="ARBA00047960"/>
    </source>
</evidence>
<dbReference type="InterPro" id="IPR040079">
    <property type="entry name" value="Glutathione_S-Trfase"/>
</dbReference>
<dbReference type="InterPro" id="IPR004045">
    <property type="entry name" value="Glutathione_S-Trfase_N"/>
</dbReference>
<dbReference type="CDD" id="cd03192">
    <property type="entry name" value="GST_C_Sigma_like"/>
    <property type="match status" value="1"/>
</dbReference>
<dbReference type="PROSITE" id="PS50404">
    <property type="entry name" value="GST_NTER"/>
    <property type="match status" value="1"/>
</dbReference>
<keyword evidence="2" id="KW-0808">Transferase</keyword>
<dbReference type="SUPFAM" id="SSF47616">
    <property type="entry name" value="GST C-terminal domain-like"/>
    <property type="match status" value="1"/>
</dbReference>
<dbReference type="GO" id="GO:0004364">
    <property type="term" value="F:glutathione transferase activity"/>
    <property type="evidence" value="ECO:0000318"/>
    <property type="project" value="GO_Central"/>
</dbReference>
<evidence type="ECO:0000256" key="2">
    <source>
        <dbReference type="ARBA" id="ARBA00022679"/>
    </source>
</evidence>
<evidence type="ECO:0000259" key="5">
    <source>
        <dbReference type="PROSITE" id="PS50405"/>
    </source>
</evidence>
<dbReference type="InParanoid" id="B3S7A4"/>
<name>B3S7A4_TRIAD</name>
<dbReference type="EMBL" id="DS985253">
    <property type="protein sequence ID" value="EDV21531.1"/>
    <property type="molecule type" value="Genomic_DNA"/>
</dbReference>
<dbReference type="FunFam" id="3.40.30.10:FF:000168">
    <property type="entry name" value="Glutathione S-transferase 2"/>
    <property type="match status" value="1"/>
</dbReference>
<dbReference type="KEGG" id="tad:TRIADDRAFT_30435"/>
<dbReference type="InterPro" id="IPR050213">
    <property type="entry name" value="GST_superfamily"/>
</dbReference>
<evidence type="ECO:0000313" key="7">
    <source>
        <dbReference type="Proteomes" id="UP000009022"/>
    </source>
</evidence>
<dbReference type="PANTHER" id="PTHR11571">
    <property type="entry name" value="GLUTATHIONE S-TRANSFERASE"/>
    <property type="match status" value="1"/>
</dbReference>
<dbReference type="Pfam" id="PF14497">
    <property type="entry name" value="GST_C_3"/>
    <property type="match status" value="1"/>
</dbReference>
<dbReference type="SUPFAM" id="SSF52833">
    <property type="entry name" value="Thioredoxin-like"/>
    <property type="match status" value="1"/>
</dbReference>
<dbReference type="GeneID" id="6757267"/>
<dbReference type="STRING" id="10228.B3S7A4"/>
<dbReference type="InterPro" id="IPR010987">
    <property type="entry name" value="Glutathione-S-Trfase_C-like"/>
</dbReference>
<feature type="domain" description="GST C-terminal" evidence="5">
    <location>
        <begin position="83"/>
        <end position="204"/>
    </location>
</feature>
<sequence length="204" mass="24217">MTHIRLIYFNVELRAELIRLILAHGEIEFEDVRFEKEDWPRIKEQNDFLFGQVPILEVDGVQIAQSSAIVRYVARMAGLAGKDSLEQAKADMLADAFCNDILEKFYRIAFFERNEEKKTRLECEFRDCIMPDFLDRLERFYIRDGGDFLLGDQLTYADLAFYRMINLCKRYLRCSHPKLRDLYHKVSSLPNIAKWEQSKPKTRF</sequence>
<evidence type="ECO:0000313" key="6">
    <source>
        <dbReference type="EMBL" id="EDV21531.1"/>
    </source>
</evidence>
<dbReference type="OrthoDB" id="414243at2759"/>
<dbReference type="HOGENOM" id="CLU_039475_1_0_1"/>
<feature type="domain" description="GST N-terminal" evidence="4">
    <location>
        <begin position="2"/>
        <end position="81"/>
    </location>
</feature>
<dbReference type="EC" id="2.5.1.18" evidence="1"/>
<protein>
    <recommendedName>
        <fullName evidence="1">glutathione transferase</fullName>
        <ecNumber evidence="1">2.5.1.18</ecNumber>
    </recommendedName>
</protein>
<proteinExistence type="predicted"/>
<reference evidence="6 7" key="1">
    <citation type="journal article" date="2008" name="Nature">
        <title>The Trichoplax genome and the nature of placozoans.</title>
        <authorList>
            <person name="Srivastava M."/>
            <person name="Begovic E."/>
            <person name="Chapman J."/>
            <person name="Putnam N.H."/>
            <person name="Hellsten U."/>
            <person name="Kawashima T."/>
            <person name="Kuo A."/>
            <person name="Mitros T."/>
            <person name="Salamov A."/>
            <person name="Carpenter M.L."/>
            <person name="Signorovitch A.Y."/>
            <person name="Moreno M.A."/>
            <person name="Kamm K."/>
            <person name="Grimwood J."/>
            <person name="Schmutz J."/>
            <person name="Shapiro H."/>
            <person name="Grigoriev I.V."/>
            <person name="Buss L.W."/>
            <person name="Schierwater B."/>
            <person name="Dellaporta S.L."/>
            <person name="Rokhsar D.S."/>
        </authorList>
    </citation>
    <scope>NUCLEOTIDE SEQUENCE [LARGE SCALE GENOMIC DNA]</scope>
    <source>
        <strain evidence="6 7">Grell-BS-1999</strain>
    </source>
</reference>
<dbReference type="Proteomes" id="UP000009022">
    <property type="component" value="Unassembled WGS sequence"/>
</dbReference>
<dbReference type="FunFam" id="1.20.1050.10:FF:000030">
    <property type="entry name" value="Glutathione S-transferase S1"/>
    <property type="match status" value="1"/>
</dbReference>
<dbReference type="PhylomeDB" id="B3S7A4"/>
<dbReference type="PANTHER" id="PTHR11571:SF224">
    <property type="entry name" value="HEMATOPOIETIC PROSTAGLANDIN D SYNTHASE"/>
    <property type="match status" value="1"/>
</dbReference>
<dbReference type="RefSeq" id="XP_002116131.1">
    <property type="nucleotide sequence ID" value="XM_002116095.1"/>
</dbReference>
<accession>B3S7A4</accession>
<dbReference type="SFLD" id="SFLDG00363">
    <property type="entry name" value="AMPS_(cytGST):_Alpha-__Mu-__Pi"/>
    <property type="match status" value="1"/>
</dbReference>
<gene>
    <name evidence="6" type="ORF">TRIADDRAFT_30435</name>
</gene>
<dbReference type="OMA" id="RIDQADW"/>
<dbReference type="InterPro" id="IPR036282">
    <property type="entry name" value="Glutathione-S-Trfase_C_sf"/>
</dbReference>
<dbReference type="SFLD" id="SFLDS00019">
    <property type="entry name" value="Glutathione_Transferase_(cytos"/>
    <property type="match status" value="1"/>
</dbReference>
<dbReference type="InterPro" id="IPR036249">
    <property type="entry name" value="Thioredoxin-like_sf"/>
</dbReference>
<dbReference type="CTD" id="6757267"/>
<dbReference type="InterPro" id="IPR004046">
    <property type="entry name" value="GST_C"/>
</dbReference>
<dbReference type="GO" id="GO:0006749">
    <property type="term" value="P:glutathione metabolic process"/>
    <property type="evidence" value="ECO:0000318"/>
    <property type="project" value="GO_Central"/>
</dbReference>
<evidence type="ECO:0000256" key="1">
    <source>
        <dbReference type="ARBA" id="ARBA00012452"/>
    </source>
</evidence>
<dbReference type="AlphaFoldDB" id="B3S7A4"/>
<evidence type="ECO:0000259" key="4">
    <source>
        <dbReference type="PROSITE" id="PS50404"/>
    </source>
</evidence>
<dbReference type="eggNOG" id="KOG1695">
    <property type="taxonomic scope" value="Eukaryota"/>
</dbReference>